<evidence type="ECO:0000313" key="1">
    <source>
        <dbReference type="EMBL" id="XDJ14906.1"/>
    </source>
</evidence>
<organism evidence="1">
    <name type="scientific">Pseudomonas phage RVTF4</name>
    <dbReference type="NCBI Taxonomy" id="3236931"/>
    <lineage>
        <taxon>Viruses</taxon>
    </lineage>
</organism>
<name>A0AB39CDC1_9VIRU</name>
<accession>A0AB39CDC1</accession>
<reference evidence="1" key="1">
    <citation type="submission" date="2024-07" db="EMBL/GenBank/DDBJ databases">
        <authorList>
            <person name="Bringhurst R.M."/>
            <person name="Homer T.E."/>
        </authorList>
    </citation>
    <scope>NUCLEOTIDE SEQUENCE</scope>
</reference>
<protein>
    <submittedName>
        <fullName evidence="1">Uncharacterized protein</fullName>
    </submittedName>
</protein>
<sequence>MRRLIQRYKIRRLDRARQKEKKRQEATNHSDYWHHGGRETAFCRLDREFLEEKQRILEWTPWVLAKWQRPIINFKRWCVRRKWLRAEARFRDEVLTGTRCDLVGRTAIQHYTHDGSNSISPGHFVKTGNDNVQWRLDTFYEMFDKEMAANQPL</sequence>
<dbReference type="EMBL" id="PQ015378">
    <property type="protein sequence ID" value="XDJ14906.1"/>
    <property type="molecule type" value="Genomic_DNA"/>
</dbReference>
<proteinExistence type="predicted"/>